<gene>
    <name evidence="2" type="ORF">KQI89_00700</name>
</gene>
<sequence length="338" mass="40611">MEEDYIKAKLTEEYGIEVFNIEKVKNVYKVEDEKGDFYALKLIKYEFPHFLFIISAMNHLESKGFSSIIPFMKTVKGENYIKIQDKHAYLSPWIIGREANYDNPIELSIVAKRLGELHIKSEGFTIDDRAKPRNYWFKWFYNFNSRLNEILDFKKRITNKEKLTAFDYEYVSILEEQLEKGKQALYYLGKSDYIEKMEKEIEKHGFCHHDLAHHNVIMKQGNDISIIDFDYCILDTHLHDLSSFLIRAMKNGKWDIDKARFILDSYNEIYPINSTDIPIMAAFMEFPQDYWQLGIQYYWEMQPWSEEIFLRKLNKIIEDRELKEDFIKEFRTQRYNGG</sequence>
<evidence type="ECO:0000313" key="2">
    <source>
        <dbReference type="EMBL" id="MBU5590276.1"/>
    </source>
</evidence>
<dbReference type="InterPro" id="IPR002575">
    <property type="entry name" value="Aminoglycoside_PTrfase"/>
</dbReference>
<dbReference type="PANTHER" id="PTHR39179">
    <property type="entry name" value="SPORE COAT PROTEIN I"/>
    <property type="match status" value="1"/>
</dbReference>
<dbReference type="PANTHER" id="PTHR39179:SF1">
    <property type="entry name" value="SPORE COAT PROTEIN I"/>
    <property type="match status" value="1"/>
</dbReference>
<dbReference type="InterPro" id="IPR047175">
    <property type="entry name" value="CotS-like"/>
</dbReference>
<feature type="domain" description="Aminoglycoside phosphotransferase" evidence="1">
    <location>
        <begin position="26"/>
        <end position="248"/>
    </location>
</feature>
<keyword evidence="2" id="KW-0946">Virion</keyword>
<reference evidence="2 3" key="1">
    <citation type="submission" date="2021-06" db="EMBL/GenBank/DDBJ databases">
        <authorList>
            <person name="Sun Q."/>
            <person name="Li D."/>
        </authorList>
    </citation>
    <scope>NUCLEOTIDE SEQUENCE [LARGE SCALE GENOMIC DNA]</scope>
    <source>
        <strain evidence="2 3">MSJ-4</strain>
    </source>
</reference>
<comment type="caution">
    <text evidence="2">The sequence shown here is derived from an EMBL/GenBank/DDBJ whole genome shotgun (WGS) entry which is preliminary data.</text>
</comment>
<dbReference type="NCBIfam" id="TIGR02906">
    <property type="entry name" value="spore_CotS"/>
    <property type="match status" value="1"/>
</dbReference>
<proteinExistence type="predicted"/>
<dbReference type="Proteomes" id="UP000736583">
    <property type="component" value="Unassembled WGS sequence"/>
</dbReference>
<dbReference type="Pfam" id="PF01636">
    <property type="entry name" value="APH"/>
    <property type="match status" value="1"/>
</dbReference>
<dbReference type="InterPro" id="IPR014255">
    <property type="entry name" value="Spore_coat_CotS"/>
</dbReference>
<name>A0ABS6EW26_9CLOT</name>
<accession>A0ABS6EW26</accession>
<dbReference type="EMBL" id="JAHLQL010000001">
    <property type="protein sequence ID" value="MBU5590276.1"/>
    <property type="molecule type" value="Genomic_DNA"/>
</dbReference>
<protein>
    <submittedName>
        <fullName evidence="2">CotS family spore coat protein</fullName>
    </submittedName>
</protein>
<organism evidence="2 3">
    <name type="scientific">Clostridium simiarum</name>
    <dbReference type="NCBI Taxonomy" id="2841506"/>
    <lineage>
        <taxon>Bacteria</taxon>
        <taxon>Bacillati</taxon>
        <taxon>Bacillota</taxon>
        <taxon>Clostridia</taxon>
        <taxon>Eubacteriales</taxon>
        <taxon>Clostridiaceae</taxon>
        <taxon>Clostridium</taxon>
    </lineage>
</organism>
<keyword evidence="2" id="KW-0167">Capsid protein</keyword>
<evidence type="ECO:0000259" key="1">
    <source>
        <dbReference type="Pfam" id="PF01636"/>
    </source>
</evidence>
<keyword evidence="3" id="KW-1185">Reference proteome</keyword>
<dbReference type="RefSeq" id="WP_216455510.1">
    <property type="nucleotide sequence ID" value="NZ_JAHLQL010000001.1"/>
</dbReference>
<evidence type="ECO:0000313" key="3">
    <source>
        <dbReference type="Proteomes" id="UP000736583"/>
    </source>
</evidence>